<keyword evidence="3" id="KW-0804">Transcription</keyword>
<evidence type="ECO:0000259" key="6">
    <source>
        <dbReference type="PROSITE" id="PS50977"/>
    </source>
</evidence>
<evidence type="ECO:0000313" key="7">
    <source>
        <dbReference type="EMBL" id="VDC28080.1"/>
    </source>
</evidence>
<dbReference type="RefSeq" id="WP_160117588.1">
    <property type="nucleotide sequence ID" value="NZ_UXAV01000041.1"/>
</dbReference>
<feature type="domain" description="HTH tetR-type" evidence="6">
    <location>
        <begin position="26"/>
        <end position="86"/>
    </location>
</feature>
<feature type="region of interest" description="Disordered" evidence="5">
    <location>
        <begin position="1"/>
        <end position="27"/>
    </location>
</feature>
<keyword evidence="8" id="KW-1185">Reference proteome</keyword>
<dbReference type="EMBL" id="UXAV01000041">
    <property type="protein sequence ID" value="VDC28080.1"/>
    <property type="molecule type" value="Genomic_DNA"/>
</dbReference>
<name>A0A3P5X1S6_9BACL</name>
<sequence>MTDSTNEKKVTKNKDTSRNHGQENAEKYRNRIVTASKKLFAEHGIENVTMHQIAKAATIGQATLYRRYSHKGEICMEILSSNTQSFLKELDLLLTSTEKTLTPLEQLDNVITKIADYIDDKASMLVIIKIEYSRELQLLQFHHPIFLYLHKIISDLYTKSINNGEIVKLQTTLTAHTLVAALSPDLFLHQKNVMGFSKEEILAGIRQTYIEGVKKR</sequence>
<dbReference type="GO" id="GO:0003700">
    <property type="term" value="F:DNA-binding transcription factor activity"/>
    <property type="evidence" value="ECO:0007669"/>
    <property type="project" value="TreeGrafter"/>
</dbReference>
<keyword evidence="1" id="KW-0805">Transcription regulation</keyword>
<dbReference type="PANTHER" id="PTHR30055">
    <property type="entry name" value="HTH-TYPE TRANSCRIPTIONAL REGULATOR RUTR"/>
    <property type="match status" value="1"/>
</dbReference>
<reference evidence="7 8" key="1">
    <citation type="submission" date="2018-11" db="EMBL/GenBank/DDBJ databases">
        <authorList>
            <person name="Criscuolo A."/>
        </authorList>
    </citation>
    <scope>NUCLEOTIDE SEQUENCE [LARGE SCALE GENOMIC DNA]</scope>
    <source>
        <strain evidence="7">ATB-66</strain>
    </source>
</reference>
<feature type="DNA-binding region" description="H-T-H motif" evidence="4">
    <location>
        <begin position="49"/>
        <end position="68"/>
    </location>
</feature>
<evidence type="ECO:0000256" key="4">
    <source>
        <dbReference type="PROSITE-ProRule" id="PRU00335"/>
    </source>
</evidence>
<dbReference type="InterPro" id="IPR001647">
    <property type="entry name" value="HTH_TetR"/>
</dbReference>
<evidence type="ECO:0000256" key="2">
    <source>
        <dbReference type="ARBA" id="ARBA00023125"/>
    </source>
</evidence>
<dbReference type="OrthoDB" id="1679733at2"/>
<dbReference type="PANTHER" id="PTHR30055:SF234">
    <property type="entry name" value="HTH-TYPE TRANSCRIPTIONAL REGULATOR BETI"/>
    <property type="match status" value="1"/>
</dbReference>
<evidence type="ECO:0000256" key="1">
    <source>
        <dbReference type="ARBA" id="ARBA00023015"/>
    </source>
</evidence>
<organism evidence="7 8">
    <name type="scientific">Filibacter tadaridae</name>
    <dbReference type="NCBI Taxonomy" id="2483811"/>
    <lineage>
        <taxon>Bacteria</taxon>
        <taxon>Bacillati</taxon>
        <taxon>Bacillota</taxon>
        <taxon>Bacilli</taxon>
        <taxon>Bacillales</taxon>
        <taxon>Caryophanaceae</taxon>
        <taxon>Filibacter</taxon>
    </lineage>
</organism>
<dbReference type="InterPro" id="IPR050109">
    <property type="entry name" value="HTH-type_TetR-like_transc_reg"/>
</dbReference>
<gene>
    <name evidence="7" type="ORF">FILTAD_01701</name>
</gene>
<dbReference type="PRINTS" id="PR00455">
    <property type="entry name" value="HTHTETR"/>
</dbReference>
<dbReference type="Proteomes" id="UP000270468">
    <property type="component" value="Unassembled WGS sequence"/>
</dbReference>
<evidence type="ECO:0000256" key="5">
    <source>
        <dbReference type="SAM" id="MobiDB-lite"/>
    </source>
</evidence>
<keyword evidence="2 4" id="KW-0238">DNA-binding</keyword>
<proteinExistence type="predicted"/>
<dbReference type="Gene3D" id="1.10.357.10">
    <property type="entry name" value="Tetracycline Repressor, domain 2"/>
    <property type="match status" value="1"/>
</dbReference>
<accession>A0A3P5X1S6</accession>
<dbReference type="InterPro" id="IPR009057">
    <property type="entry name" value="Homeodomain-like_sf"/>
</dbReference>
<dbReference type="AlphaFoldDB" id="A0A3P5X1S6"/>
<dbReference type="SUPFAM" id="SSF46689">
    <property type="entry name" value="Homeodomain-like"/>
    <property type="match status" value="1"/>
</dbReference>
<dbReference type="Pfam" id="PF00440">
    <property type="entry name" value="TetR_N"/>
    <property type="match status" value="1"/>
</dbReference>
<protein>
    <submittedName>
        <fullName evidence="7">DNA-binding transcriptional regulator EnvR</fullName>
    </submittedName>
</protein>
<dbReference type="PROSITE" id="PS50977">
    <property type="entry name" value="HTH_TETR_2"/>
    <property type="match status" value="1"/>
</dbReference>
<evidence type="ECO:0000256" key="3">
    <source>
        <dbReference type="ARBA" id="ARBA00023163"/>
    </source>
</evidence>
<dbReference type="GO" id="GO:0000976">
    <property type="term" value="F:transcription cis-regulatory region binding"/>
    <property type="evidence" value="ECO:0007669"/>
    <property type="project" value="TreeGrafter"/>
</dbReference>
<evidence type="ECO:0000313" key="8">
    <source>
        <dbReference type="Proteomes" id="UP000270468"/>
    </source>
</evidence>